<reference evidence="3" key="1">
    <citation type="journal article" date="2015" name="PLoS Genet.">
        <title>The dynamic genome and transcriptome of the human fungal pathogen Blastomyces and close relative Emmonsia.</title>
        <authorList>
            <person name="Munoz J.F."/>
            <person name="Gauthier G.M."/>
            <person name="Desjardins C.A."/>
            <person name="Gallo J.E."/>
            <person name="Holder J."/>
            <person name="Sullivan T.D."/>
            <person name="Marty A.J."/>
            <person name="Carmen J.C."/>
            <person name="Chen Z."/>
            <person name="Ding L."/>
            <person name="Gujja S."/>
            <person name="Magrini V."/>
            <person name="Misas E."/>
            <person name="Mitreva M."/>
            <person name="Priest M."/>
            <person name="Saif S."/>
            <person name="Whiston E.A."/>
            <person name="Young S."/>
            <person name="Zeng Q."/>
            <person name="Goldman W.E."/>
            <person name="Mardis E.R."/>
            <person name="Taylor J.W."/>
            <person name="McEwen J.G."/>
            <person name="Clay O.K."/>
            <person name="Klein B.S."/>
            <person name="Cuomo C.A."/>
        </authorList>
    </citation>
    <scope>NUCLEOTIDE SEQUENCE [LARGE SCALE GENOMIC DNA]</scope>
    <source>
        <strain evidence="3">ER-3 / ATCC MYA-2586</strain>
    </source>
</reference>
<keyword evidence="1" id="KW-1133">Transmembrane helix</keyword>
<sequence>MHARFWLRRPETIKRWAVKNGYSAWQPVTSAHFFIISWFWLVIRKHKGIEMTLSRSVFDILVFPRSLPHKQHLAISYPPVQFTKPAFNPSCFNAVYHQHGFISPFFRSPGRKRRRRFHSSTRICSEQFHKPRPKI</sequence>
<evidence type="ECO:0000313" key="3">
    <source>
        <dbReference type="Proteomes" id="UP000002039"/>
    </source>
</evidence>
<evidence type="ECO:0000313" key="2">
    <source>
        <dbReference type="EMBL" id="EEQ86381.2"/>
    </source>
</evidence>
<proteinExistence type="predicted"/>
<keyword evidence="3" id="KW-1185">Reference proteome</keyword>
<gene>
    <name evidence="2" type="ORF">BDCG_01501</name>
</gene>
<keyword evidence="1" id="KW-0472">Membrane</keyword>
<dbReference type="EMBL" id="EQ999974">
    <property type="protein sequence ID" value="EEQ86381.2"/>
    <property type="molecule type" value="Genomic_DNA"/>
</dbReference>
<evidence type="ECO:0000256" key="1">
    <source>
        <dbReference type="SAM" id="Phobius"/>
    </source>
</evidence>
<name>A0ABP2ERQ9_AJEDR</name>
<dbReference type="Proteomes" id="UP000002039">
    <property type="component" value="Unassembled WGS sequence"/>
</dbReference>
<organism evidence="2 3">
    <name type="scientific">Ajellomyces dermatitidis (strain ER-3 / ATCC MYA-2586)</name>
    <name type="common">Blastomyces dermatitidis</name>
    <dbReference type="NCBI Taxonomy" id="559297"/>
    <lineage>
        <taxon>Eukaryota</taxon>
        <taxon>Fungi</taxon>
        <taxon>Dikarya</taxon>
        <taxon>Ascomycota</taxon>
        <taxon>Pezizomycotina</taxon>
        <taxon>Eurotiomycetes</taxon>
        <taxon>Eurotiomycetidae</taxon>
        <taxon>Onygenales</taxon>
        <taxon>Ajellomycetaceae</taxon>
        <taxon>Blastomyces</taxon>
    </lineage>
</organism>
<keyword evidence="1" id="KW-0812">Transmembrane</keyword>
<feature type="transmembrane region" description="Helical" evidence="1">
    <location>
        <begin position="24"/>
        <end position="43"/>
    </location>
</feature>
<dbReference type="RefSeq" id="XP_045273944.1">
    <property type="nucleotide sequence ID" value="XM_045417009.1"/>
</dbReference>
<protein>
    <submittedName>
        <fullName evidence="2">Uncharacterized protein</fullName>
    </submittedName>
</protein>
<accession>A0ABP2ERQ9</accession>
<dbReference type="GeneID" id="69024083"/>